<dbReference type="RefSeq" id="WP_179356717.1">
    <property type="nucleotide sequence ID" value="NZ_CP058627.1"/>
</dbReference>
<dbReference type="EMBL" id="CP058627">
    <property type="protein sequence ID" value="QLG89721.1"/>
    <property type="molecule type" value="Genomic_DNA"/>
</dbReference>
<keyword evidence="2" id="KW-1185">Reference proteome</keyword>
<dbReference type="PROSITE" id="PS51257">
    <property type="entry name" value="PROKAR_LIPOPROTEIN"/>
    <property type="match status" value="1"/>
</dbReference>
<dbReference type="Gene3D" id="2.30.30.830">
    <property type="match status" value="1"/>
</dbReference>
<evidence type="ECO:0000313" key="2">
    <source>
        <dbReference type="Proteomes" id="UP000509597"/>
    </source>
</evidence>
<organism evidence="1 2">
    <name type="scientific">Chitinibacter bivalviorum</name>
    <dbReference type="NCBI Taxonomy" id="2739434"/>
    <lineage>
        <taxon>Bacteria</taxon>
        <taxon>Pseudomonadati</taxon>
        <taxon>Pseudomonadota</taxon>
        <taxon>Betaproteobacteria</taxon>
        <taxon>Neisseriales</taxon>
        <taxon>Chitinibacteraceae</taxon>
        <taxon>Chitinibacter</taxon>
    </lineage>
</organism>
<name>A0A7H9BNU7_9NEIS</name>
<gene>
    <name evidence="1" type="ORF">HQ393_16520</name>
</gene>
<sequence length="174" mass="19434">MKRWILLGLITTSLSGCFGDKNSDLKAWMQEQSEGLRGRVEPLPEVKPYEPFTYNAFDLPDPFKPSKMELAKKGSGGGIAPNTNRVKEILESYDLEKLRMVGTLQQGKIIQALVKAPDGNLYRVKLGSYMGQNFGMVTKVTETEISLKEIVEDSGGDWVERTTTLSLDDSEQKK</sequence>
<dbReference type="Pfam" id="PF04351">
    <property type="entry name" value="PilP"/>
    <property type="match status" value="1"/>
</dbReference>
<dbReference type="Proteomes" id="UP000509597">
    <property type="component" value="Chromosome"/>
</dbReference>
<protein>
    <submittedName>
        <fullName evidence="1">Pilus assembly protein PilP</fullName>
    </submittedName>
</protein>
<accession>A0A7H9BNU7</accession>
<dbReference type="AlphaFoldDB" id="A0A7H9BNU7"/>
<reference evidence="1 2" key="1">
    <citation type="submission" date="2020-07" db="EMBL/GenBank/DDBJ databases">
        <title>Complete genome sequence of Chitinibacter sp. 2T18.</title>
        <authorList>
            <person name="Bae J.-W."/>
            <person name="Choi J.-W."/>
        </authorList>
    </citation>
    <scope>NUCLEOTIDE SEQUENCE [LARGE SCALE GENOMIC DNA]</scope>
    <source>
        <strain evidence="1 2">2T18</strain>
    </source>
</reference>
<dbReference type="InterPro" id="IPR007446">
    <property type="entry name" value="PilP"/>
</dbReference>
<evidence type="ECO:0000313" key="1">
    <source>
        <dbReference type="EMBL" id="QLG89721.1"/>
    </source>
</evidence>
<dbReference type="PIRSF" id="PIRSF016481">
    <property type="entry name" value="Pilus_assembly_PilP"/>
    <property type="match status" value="1"/>
</dbReference>
<proteinExistence type="predicted"/>
<dbReference type="KEGG" id="chiz:HQ393_16520"/>